<keyword evidence="10" id="KW-0238">DNA-binding</keyword>
<evidence type="ECO:0000259" key="19">
    <source>
        <dbReference type="PROSITE" id="PS50110"/>
    </source>
</evidence>
<dbReference type="PANTHER" id="PTHR32071:SF95">
    <property type="entry name" value="DNA-BINDING TRANSCRIPTIONAL REGULATOR NTRC"/>
    <property type="match status" value="1"/>
</dbReference>
<dbReference type="Pfam" id="PF00072">
    <property type="entry name" value="Response_reg"/>
    <property type="match status" value="1"/>
</dbReference>
<dbReference type="InterPro" id="IPR011006">
    <property type="entry name" value="CheY-like_superfamily"/>
</dbReference>
<dbReference type="PRINTS" id="PR01590">
    <property type="entry name" value="HTHFIS"/>
</dbReference>
<dbReference type="GO" id="GO:0006355">
    <property type="term" value="P:regulation of DNA-templated transcription"/>
    <property type="evidence" value="ECO:0007669"/>
    <property type="project" value="InterPro"/>
</dbReference>
<keyword evidence="6" id="KW-0547">Nucleotide-binding</keyword>
<dbReference type="GO" id="GO:0005737">
    <property type="term" value="C:cytoplasm"/>
    <property type="evidence" value="ECO:0007669"/>
    <property type="project" value="UniProtKB-SubCell"/>
</dbReference>
<comment type="subcellular location">
    <subcellularLocation>
        <location evidence="1">Cytoplasm</location>
    </subcellularLocation>
</comment>
<evidence type="ECO:0000256" key="12">
    <source>
        <dbReference type="ARBA" id="ARBA00023163"/>
    </source>
</evidence>
<dbReference type="PROSITE" id="PS50110">
    <property type="entry name" value="RESPONSE_REGULATORY"/>
    <property type="match status" value="1"/>
</dbReference>
<feature type="domain" description="Response regulatory" evidence="19">
    <location>
        <begin position="3"/>
        <end position="117"/>
    </location>
</feature>
<feature type="region of interest" description="Disordered" evidence="17">
    <location>
        <begin position="385"/>
        <end position="406"/>
    </location>
</feature>
<dbReference type="InterPro" id="IPR025662">
    <property type="entry name" value="Sigma_54_int_dom_ATP-bd_1"/>
</dbReference>
<dbReference type="InterPro" id="IPR001789">
    <property type="entry name" value="Sig_transdc_resp-reg_receiver"/>
</dbReference>
<evidence type="ECO:0000256" key="6">
    <source>
        <dbReference type="ARBA" id="ARBA00022741"/>
    </source>
</evidence>
<evidence type="ECO:0000256" key="1">
    <source>
        <dbReference type="ARBA" id="ARBA00004496"/>
    </source>
</evidence>
<gene>
    <name evidence="20" type="primary">zraR_3</name>
    <name evidence="20" type="ORF">V22_10740</name>
</gene>
<dbReference type="InterPro" id="IPR027417">
    <property type="entry name" value="P-loop_NTPase"/>
</dbReference>
<organism evidence="20 21">
    <name type="scientific">Calycomorphotria hydatis</name>
    <dbReference type="NCBI Taxonomy" id="2528027"/>
    <lineage>
        <taxon>Bacteria</taxon>
        <taxon>Pseudomonadati</taxon>
        <taxon>Planctomycetota</taxon>
        <taxon>Planctomycetia</taxon>
        <taxon>Planctomycetales</taxon>
        <taxon>Planctomycetaceae</taxon>
        <taxon>Calycomorphotria</taxon>
    </lineage>
</organism>
<dbReference type="Pfam" id="PF02954">
    <property type="entry name" value="HTH_8"/>
    <property type="match status" value="1"/>
</dbReference>
<dbReference type="KEGG" id="chya:V22_10740"/>
<feature type="domain" description="Sigma-54 factor interaction" evidence="18">
    <location>
        <begin position="142"/>
        <end position="372"/>
    </location>
</feature>
<evidence type="ECO:0000256" key="15">
    <source>
        <dbReference type="ARBA" id="ARBA00031910"/>
    </source>
</evidence>
<dbReference type="FunFam" id="3.40.50.300:FF:000006">
    <property type="entry name" value="DNA-binding transcriptional regulator NtrC"/>
    <property type="match status" value="1"/>
</dbReference>
<dbReference type="SUPFAM" id="SSF46689">
    <property type="entry name" value="Homeodomain-like"/>
    <property type="match status" value="1"/>
</dbReference>
<keyword evidence="12" id="KW-0804">Transcription</keyword>
<evidence type="ECO:0000256" key="11">
    <source>
        <dbReference type="ARBA" id="ARBA00023159"/>
    </source>
</evidence>
<dbReference type="Pfam" id="PF00158">
    <property type="entry name" value="Sigma54_activat"/>
    <property type="match status" value="1"/>
</dbReference>
<dbReference type="SMART" id="SM00448">
    <property type="entry name" value="REC"/>
    <property type="match status" value="1"/>
</dbReference>
<keyword evidence="13" id="KW-0535">Nitrogen fixation</keyword>
<evidence type="ECO:0000256" key="4">
    <source>
        <dbReference type="ARBA" id="ARBA00022491"/>
    </source>
</evidence>
<dbReference type="CDD" id="cd00156">
    <property type="entry name" value="REC"/>
    <property type="match status" value="1"/>
</dbReference>
<keyword evidence="7" id="KW-0067">ATP-binding</keyword>
<reference evidence="20 21" key="1">
    <citation type="submission" date="2019-02" db="EMBL/GenBank/DDBJ databases">
        <title>Deep-cultivation of Planctomycetes and their phenomic and genomic characterization uncovers novel biology.</title>
        <authorList>
            <person name="Wiegand S."/>
            <person name="Jogler M."/>
            <person name="Boedeker C."/>
            <person name="Pinto D."/>
            <person name="Vollmers J."/>
            <person name="Rivas-Marin E."/>
            <person name="Kohn T."/>
            <person name="Peeters S.H."/>
            <person name="Heuer A."/>
            <person name="Rast P."/>
            <person name="Oberbeckmann S."/>
            <person name="Bunk B."/>
            <person name="Jeske O."/>
            <person name="Meyerdierks A."/>
            <person name="Storesund J.E."/>
            <person name="Kallscheuer N."/>
            <person name="Luecker S."/>
            <person name="Lage O.M."/>
            <person name="Pohl T."/>
            <person name="Merkel B.J."/>
            <person name="Hornburger P."/>
            <person name="Mueller R.-W."/>
            <person name="Bruemmer F."/>
            <person name="Labrenz M."/>
            <person name="Spormann A.M."/>
            <person name="Op den Camp H."/>
            <person name="Overmann J."/>
            <person name="Amann R."/>
            <person name="Jetten M.S.M."/>
            <person name="Mascher T."/>
            <person name="Medema M.H."/>
            <person name="Devos D.P."/>
            <person name="Kaster A.-K."/>
            <person name="Ovreas L."/>
            <person name="Rohde M."/>
            <person name="Galperin M.Y."/>
            <person name="Jogler C."/>
        </authorList>
    </citation>
    <scope>NUCLEOTIDE SEQUENCE [LARGE SCALE GENOMIC DNA]</scope>
    <source>
        <strain evidence="20 21">V22</strain>
    </source>
</reference>
<evidence type="ECO:0000256" key="9">
    <source>
        <dbReference type="ARBA" id="ARBA00023015"/>
    </source>
</evidence>
<dbReference type="Gene3D" id="1.10.8.60">
    <property type="match status" value="1"/>
</dbReference>
<dbReference type="Proteomes" id="UP000319976">
    <property type="component" value="Chromosome"/>
</dbReference>
<dbReference type="Pfam" id="PF25601">
    <property type="entry name" value="AAA_lid_14"/>
    <property type="match status" value="1"/>
</dbReference>
<dbReference type="SUPFAM" id="SSF52172">
    <property type="entry name" value="CheY-like"/>
    <property type="match status" value="1"/>
</dbReference>
<dbReference type="InterPro" id="IPR002197">
    <property type="entry name" value="HTH_Fis"/>
</dbReference>
<dbReference type="GO" id="GO:0000160">
    <property type="term" value="P:phosphorelay signal transduction system"/>
    <property type="evidence" value="ECO:0007669"/>
    <property type="project" value="UniProtKB-KW"/>
</dbReference>
<dbReference type="GO" id="GO:0005524">
    <property type="term" value="F:ATP binding"/>
    <property type="evidence" value="ECO:0007669"/>
    <property type="project" value="UniProtKB-KW"/>
</dbReference>
<keyword evidence="9" id="KW-0805">Transcription regulation</keyword>
<evidence type="ECO:0000256" key="5">
    <source>
        <dbReference type="ARBA" id="ARBA00022553"/>
    </source>
</evidence>
<dbReference type="OrthoDB" id="9803970at2"/>
<dbReference type="InterPro" id="IPR003593">
    <property type="entry name" value="AAA+_ATPase"/>
</dbReference>
<evidence type="ECO:0000256" key="2">
    <source>
        <dbReference type="ARBA" id="ARBA00019059"/>
    </source>
</evidence>
<dbReference type="EMBL" id="CP036316">
    <property type="protein sequence ID" value="QDT63849.1"/>
    <property type="molecule type" value="Genomic_DNA"/>
</dbReference>
<dbReference type="SUPFAM" id="SSF52540">
    <property type="entry name" value="P-loop containing nucleoside triphosphate hydrolases"/>
    <property type="match status" value="1"/>
</dbReference>
<evidence type="ECO:0000256" key="16">
    <source>
        <dbReference type="PROSITE-ProRule" id="PRU00169"/>
    </source>
</evidence>
<keyword evidence="11" id="KW-0010">Activator</keyword>
<dbReference type="AlphaFoldDB" id="A0A517T647"/>
<dbReference type="SMART" id="SM00382">
    <property type="entry name" value="AAA"/>
    <property type="match status" value="1"/>
</dbReference>
<dbReference type="RefSeq" id="WP_145260485.1">
    <property type="nucleotide sequence ID" value="NZ_CP036316.1"/>
</dbReference>
<evidence type="ECO:0000256" key="14">
    <source>
        <dbReference type="ARBA" id="ARBA00029881"/>
    </source>
</evidence>
<evidence type="ECO:0000256" key="3">
    <source>
        <dbReference type="ARBA" id="ARBA00022490"/>
    </source>
</evidence>
<dbReference type="PANTHER" id="PTHR32071">
    <property type="entry name" value="TRANSCRIPTIONAL REGULATORY PROTEIN"/>
    <property type="match status" value="1"/>
</dbReference>
<evidence type="ECO:0000313" key="20">
    <source>
        <dbReference type="EMBL" id="QDT63849.1"/>
    </source>
</evidence>
<dbReference type="Gene3D" id="3.40.50.300">
    <property type="entry name" value="P-loop containing nucleotide triphosphate hydrolases"/>
    <property type="match status" value="1"/>
</dbReference>
<sequence length="483" mass="53793">MQKILVIDDDRAIRHQIKRSLDDADVQIEEASSGAQGLKLFQELNPDVVLLDIMFPDESGLELFQKLQRIDRKTPVIFITAGTDSTVAIEAMRLGAYDYVVKPLDLPKLKDTVDNAIESKRLMSVPVAINADVNQSAAHQLFVGSSAPMLDVFKQIGRVAPQDVTVLIRGESGTGKELVARALYQHSKRVDECFMAVNCAALPDQLLESELFGHEKGAFTGAEKTRIGKFEQCNGGTIFLDEVGDMTPLTQAKVLRLIQEQKFERVGGNETLSTDVRIIAATNRDLEEMVEEGEYRADLLYRLNGITINLPALRERGDDIEALLKYFLSRQRKELGKLDVEGISPQALEVLRKYDWPGNIRELQSVMKQSLINTTGTVVTPECLPSELTADRSDRESGETKAGKSSNSFDLDQFISDRLDADTEELYAEVLEMMEKELFTKVLRHTGGNQSKASKILGVTRGKIRDRIASFGIKVDKNITLED</sequence>
<feature type="modified residue" description="4-aspartylphosphate" evidence="16">
    <location>
        <position position="52"/>
    </location>
</feature>
<protein>
    <recommendedName>
        <fullName evidence="2">DNA-binding transcriptional regulator NtrC</fullName>
    </recommendedName>
    <alternativeName>
        <fullName evidence="14">Nitrogen regulation protein NR(I)</fullName>
    </alternativeName>
    <alternativeName>
        <fullName evidence="15">Nitrogen regulator I</fullName>
    </alternativeName>
</protein>
<dbReference type="InterPro" id="IPR002078">
    <property type="entry name" value="Sigma_54_int"/>
</dbReference>
<evidence type="ECO:0000259" key="18">
    <source>
        <dbReference type="PROSITE" id="PS50045"/>
    </source>
</evidence>
<dbReference type="InterPro" id="IPR058031">
    <property type="entry name" value="AAA_lid_NorR"/>
</dbReference>
<dbReference type="CDD" id="cd00009">
    <property type="entry name" value="AAA"/>
    <property type="match status" value="1"/>
</dbReference>
<dbReference type="PROSITE" id="PS00675">
    <property type="entry name" value="SIGMA54_INTERACT_1"/>
    <property type="match status" value="1"/>
</dbReference>
<name>A0A517T647_9PLAN</name>
<evidence type="ECO:0000256" key="8">
    <source>
        <dbReference type="ARBA" id="ARBA00023012"/>
    </source>
</evidence>
<keyword evidence="4" id="KW-0678">Repressor</keyword>
<evidence type="ECO:0000256" key="7">
    <source>
        <dbReference type="ARBA" id="ARBA00022840"/>
    </source>
</evidence>
<dbReference type="Gene3D" id="3.40.50.2300">
    <property type="match status" value="1"/>
</dbReference>
<keyword evidence="3" id="KW-0963">Cytoplasm</keyword>
<evidence type="ECO:0000256" key="10">
    <source>
        <dbReference type="ARBA" id="ARBA00023125"/>
    </source>
</evidence>
<dbReference type="Gene3D" id="1.10.10.60">
    <property type="entry name" value="Homeodomain-like"/>
    <property type="match status" value="1"/>
</dbReference>
<evidence type="ECO:0000313" key="21">
    <source>
        <dbReference type="Proteomes" id="UP000319976"/>
    </source>
</evidence>
<keyword evidence="5 16" id="KW-0597">Phosphoprotein</keyword>
<dbReference type="PROSITE" id="PS50045">
    <property type="entry name" value="SIGMA54_INTERACT_4"/>
    <property type="match status" value="1"/>
</dbReference>
<dbReference type="GO" id="GO:0043565">
    <property type="term" value="F:sequence-specific DNA binding"/>
    <property type="evidence" value="ECO:0007669"/>
    <property type="project" value="InterPro"/>
</dbReference>
<feature type="compositionally biased region" description="Basic and acidic residues" evidence="17">
    <location>
        <begin position="389"/>
        <end position="402"/>
    </location>
</feature>
<accession>A0A517T647</accession>
<keyword evidence="8" id="KW-0902">Two-component regulatory system</keyword>
<evidence type="ECO:0000256" key="17">
    <source>
        <dbReference type="SAM" id="MobiDB-lite"/>
    </source>
</evidence>
<proteinExistence type="predicted"/>
<evidence type="ECO:0000256" key="13">
    <source>
        <dbReference type="ARBA" id="ARBA00023231"/>
    </source>
</evidence>
<keyword evidence="21" id="KW-1185">Reference proteome</keyword>
<dbReference type="InterPro" id="IPR009057">
    <property type="entry name" value="Homeodomain-like_sf"/>
</dbReference>